<evidence type="ECO:0000256" key="1">
    <source>
        <dbReference type="SAM" id="MobiDB-lite"/>
    </source>
</evidence>
<protein>
    <recommendedName>
        <fullName evidence="4">YtxH domain-containing protein</fullName>
    </recommendedName>
</protein>
<reference evidence="2" key="1">
    <citation type="submission" date="2020-09" db="EMBL/GenBank/DDBJ databases">
        <title>Hoyosella lacisalsi sp. nov., a halotolerant actinobacterium isolated from soil of Lake Gudzhirganskoe.</title>
        <authorList>
            <person name="Yang Q."/>
            <person name="Guo P.Y."/>
            <person name="Liu S.W."/>
            <person name="Li F.N."/>
            <person name="Sun C.H."/>
        </authorList>
    </citation>
    <scope>NUCLEOTIDE SEQUENCE</scope>
    <source>
        <strain evidence="2">G463</strain>
    </source>
</reference>
<evidence type="ECO:0000313" key="3">
    <source>
        <dbReference type="Proteomes" id="UP000642993"/>
    </source>
</evidence>
<name>A0A927PLP5_9ACTN</name>
<accession>A0A927PLP5</accession>
<sequence length="95" mass="9970">MIGVVVGVAAGYVLGTRAGRERYEQLNRVARTIATSPATKKAVAVGRQKLSEALSTAPQLERVAEIDETTSVYAPQGATRNGMADRDGAARSPRG</sequence>
<feature type="region of interest" description="Disordered" evidence="1">
    <location>
        <begin position="67"/>
        <end position="95"/>
    </location>
</feature>
<evidence type="ECO:0000313" key="2">
    <source>
        <dbReference type="EMBL" id="MBD8505597.1"/>
    </source>
</evidence>
<evidence type="ECO:0008006" key="4">
    <source>
        <dbReference type="Google" id="ProtNLM"/>
    </source>
</evidence>
<dbReference type="AlphaFoldDB" id="A0A927PLP5"/>
<proteinExistence type="predicted"/>
<gene>
    <name evidence="2" type="ORF">HT102_03740</name>
</gene>
<organism evidence="2 3">
    <name type="scientific">Lolliginicoccus lacisalsi</name>
    <dbReference type="NCBI Taxonomy" id="2742202"/>
    <lineage>
        <taxon>Bacteria</taxon>
        <taxon>Bacillati</taxon>
        <taxon>Actinomycetota</taxon>
        <taxon>Actinomycetes</taxon>
        <taxon>Mycobacteriales</taxon>
        <taxon>Hoyosellaceae</taxon>
        <taxon>Lolliginicoccus</taxon>
    </lineage>
</organism>
<dbReference type="RefSeq" id="WP_192038088.1">
    <property type="nucleotide sequence ID" value="NZ_JACYWE010000002.1"/>
</dbReference>
<comment type="caution">
    <text evidence="2">The sequence shown here is derived from an EMBL/GenBank/DDBJ whole genome shotgun (WGS) entry which is preliminary data.</text>
</comment>
<keyword evidence="3" id="KW-1185">Reference proteome</keyword>
<dbReference type="EMBL" id="JACYWE010000002">
    <property type="protein sequence ID" value="MBD8505597.1"/>
    <property type="molecule type" value="Genomic_DNA"/>
</dbReference>
<dbReference type="Proteomes" id="UP000642993">
    <property type="component" value="Unassembled WGS sequence"/>
</dbReference>